<evidence type="ECO:0000313" key="17">
    <source>
        <dbReference type="Proteomes" id="UP000773850"/>
    </source>
</evidence>
<dbReference type="GO" id="GO:0071973">
    <property type="term" value="P:bacterial-type flagellum-dependent cell motility"/>
    <property type="evidence" value="ECO:0007669"/>
    <property type="project" value="InterPro"/>
</dbReference>
<evidence type="ECO:0000256" key="5">
    <source>
        <dbReference type="ARBA" id="ARBA00022475"/>
    </source>
</evidence>
<sequence length="148" mass="17950">MMSTFRLQKLWTMKEKEKQAALAEYEEAVHKFEQAAEALYKLLKEKERCEAERDRRLQDGLAVGAIRHTLQYLASLQQTIDHYQLIVMRAREQMQCRHQRLIELNIEVKKYEKMQERVRRWTEQREKEAESRLLDEIAVQRFVRQGEL</sequence>
<keyword evidence="11" id="KW-0175">Coiled coil</keyword>
<keyword evidence="4" id="KW-0813">Transport</keyword>
<keyword evidence="8" id="KW-0653">Protein transport</keyword>
<evidence type="ECO:0000256" key="3">
    <source>
        <dbReference type="ARBA" id="ARBA00020392"/>
    </source>
</evidence>
<proteinExistence type="inferred from homology"/>
<reference evidence="13 15" key="1">
    <citation type="submission" date="2016-01" db="EMBL/GenBank/DDBJ databases">
        <title>Draft Genome Sequences of Seven Thermophilic Sporeformers Isolated from Foods.</title>
        <authorList>
            <person name="Berendsen E.M."/>
            <person name="Wells-Bennik M.H."/>
            <person name="Krawcyk A.O."/>
            <person name="De Jong A."/>
            <person name="Holsappel S."/>
            <person name="Eijlander R.T."/>
            <person name="Kuipers O.P."/>
        </authorList>
    </citation>
    <scope>NUCLEOTIDE SEQUENCE [LARGE SCALE GENOMIC DNA]</scope>
    <source>
        <strain evidence="13 15">B4109</strain>
    </source>
</reference>
<dbReference type="GO" id="GO:0005886">
    <property type="term" value="C:plasma membrane"/>
    <property type="evidence" value="ECO:0007669"/>
    <property type="project" value="UniProtKB-SubCell"/>
</dbReference>
<evidence type="ECO:0000256" key="4">
    <source>
        <dbReference type="ARBA" id="ARBA00022448"/>
    </source>
</evidence>
<dbReference type="Proteomes" id="UP000773850">
    <property type="component" value="Unassembled WGS sequence"/>
</dbReference>
<dbReference type="GO" id="GO:0044781">
    <property type="term" value="P:bacterial-type flagellum organization"/>
    <property type="evidence" value="ECO:0007669"/>
    <property type="project" value="UniProtKB-KW"/>
</dbReference>
<keyword evidence="9" id="KW-0472">Membrane</keyword>
<dbReference type="PATRIC" id="fig|1422.14.peg.209"/>
<reference evidence="14 16" key="3">
    <citation type="submission" date="2018-10" db="EMBL/GenBank/DDBJ databases">
        <title>Geobacillus stearothermophilus in processing lines of powdered infant formula.</title>
        <authorList>
            <person name="Rhee M.S."/>
            <person name="Choi I.-G."/>
            <person name="Cho T.J."/>
            <person name="Park B."/>
        </authorList>
    </citation>
    <scope>NUCLEOTIDE SEQUENCE [LARGE SCALE GENOMIC DNA]</scope>
    <source>
        <strain evidence="14 16">FHS-PPGT130</strain>
    </source>
</reference>
<dbReference type="GO" id="GO:0009288">
    <property type="term" value="C:bacterial-type flagellum"/>
    <property type="evidence" value="ECO:0007669"/>
    <property type="project" value="InterPro"/>
</dbReference>
<evidence type="ECO:0000256" key="10">
    <source>
        <dbReference type="ARBA" id="ARBA00023225"/>
    </source>
</evidence>
<dbReference type="GO" id="GO:0015031">
    <property type="term" value="P:protein transport"/>
    <property type="evidence" value="ECO:0007669"/>
    <property type="project" value="UniProtKB-KW"/>
</dbReference>
<protein>
    <recommendedName>
        <fullName evidence="3">Flagellar FliJ protein</fullName>
    </recommendedName>
</protein>
<dbReference type="RefSeq" id="WP_033015998.1">
    <property type="nucleotide sequence ID" value="NZ_CBCSGJ010000003.1"/>
</dbReference>
<name>A0A0K9HQC3_GEOSE</name>
<comment type="subcellular location">
    <subcellularLocation>
        <location evidence="1">Cell membrane</location>
        <topology evidence="1">Peripheral membrane protein</topology>
        <orientation evidence="1">Cytoplasmic side</orientation>
    </subcellularLocation>
</comment>
<evidence type="ECO:0000256" key="7">
    <source>
        <dbReference type="ARBA" id="ARBA00022795"/>
    </source>
</evidence>
<evidence type="ECO:0000313" key="16">
    <source>
        <dbReference type="Proteomes" id="UP000266922"/>
    </source>
</evidence>
<evidence type="ECO:0000256" key="9">
    <source>
        <dbReference type="ARBA" id="ARBA00023136"/>
    </source>
</evidence>
<dbReference type="EMBL" id="LUCS01000009">
    <property type="protein sequence ID" value="KAF6512181.1"/>
    <property type="molecule type" value="Genomic_DNA"/>
</dbReference>
<accession>A0A0K9HQC3</accession>
<evidence type="ECO:0000313" key="15">
    <source>
        <dbReference type="Proteomes" id="UP000075424"/>
    </source>
</evidence>
<feature type="coiled-coil region" evidence="11">
    <location>
        <begin position="15"/>
        <end position="131"/>
    </location>
</feature>
<gene>
    <name evidence="14" type="primary">fliJ</name>
    <name evidence="13" type="ORF">B4109_1025</name>
    <name evidence="14" type="ORF">D9548_00395</name>
    <name evidence="12" type="ORF">GS8_480</name>
</gene>
<keyword evidence="17" id="KW-1185">Reference proteome</keyword>
<organism evidence="14 16">
    <name type="scientific">Geobacillus stearothermophilus</name>
    <name type="common">Bacillus stearothermophilus</name>
    <dbReference type="NCBI Taxonomy" id="1422"/>
    <lineage>
        <taxon>Bacteria</taxon>
        <taxon>Bacillati</taxon>
        <taxon>Bacillota</taxon>
        <taxon>Bacilli</taxon>
        <taxon>Bacillales</taxon>
        <taxon>Anoxybacillaceae</taxon>
        <taxon>Geobacillus</taxon>
    </lineage>
</organism>
<keyword evidence="5" id="KW-1003">Cell membrane</keyword>
<dbReference type="EMBL" id="LQYV01000152">
    <property type="protein sequence ID" value="KYD20319.1"/>
    <property type="molecule type" value="Genomic_DNA"/>
</dbReference>
<dbReference type="NCBIfam" id="TIGR02473">
    <property type="entry name" value="flagell_FliJ"/>
    <property type="match status" value="1"/>
</dbReference>
<comment type="caution">
    <text evidence="14">The sequence shown here is derived from an EMBL/GenBank/DDBJ whole genome shotgun (WGS) entry which is preliminary data.</text>
</comment>
<evidence type="ECO:0000313" key="14">
    <source>
        <dbReference type="EMBL" id="RLQ15279.1"/>
    </source>
</evidence>
<keyword evidence="7" id="KW-1005">Bacterial flagellum biogenesis</keyword>
<keyword evidence="14" id="KW-0969">Cilium</keyword>
<evidence type="ECO:0000256" key="6">
    <source>
        <dbReference type="ARBA" id="ARBA00022500"/>
    </source>
</evidence>
<evidence type="ECO:0000256" key="2">
    <source>
        <dbReference type="ARBA" id="ARBA00010004"/>
    </source>
</evidence>
<evidence type="ECO:0000313" key="12">
    <source>
        <dbReference type="EMBL" id="KAF6512181.1"/>
    </source>
</evidence>
<dbReference type="Proteomes" id="UP000075424">
    <property type="component" value="Unassembled WGS sequence"/>
</dbReference>
<dbReference type="Proteomes" id="UP000266922">
    <property type="component" value="Unassembled WGS sequence"/>
</dbReference>
<dbReference type="AlphaFoldDB" id="A0A0K9HQC3"/>
<comment type="similarity">
    <text evidence="2">Belongs to the FliJ family.</text>
</comment>
<dbReference type="GO" id="GO:0006935">
    <property type="term" value="P:chemotaxis"/>
    <property type="evidence" value="ECO:0007669"/>
    <property type="project" value="UniProtKB-KW"/>
</dbReference>
<dbReference type="GeneID" id="89611571"/>
<dbReference type="EMBL" id="RCTJ01000001">
    <property type="protein sequence ID" value="RLQ15279.1"/>
    <property type="molecule type" value="Genomic_DNA"/>
</dbReference>
<dbReference type="InterPro" id="IPR012823">
    <property type="entry name" value="Flagell_FliJ"/>
</dbReference>
<keyword evidence="14" id="KW-0282">Flagellum</keyword>
<evidence type="ECO:0000256" key="8">
    <source>
        <dbReference type="ARBA" id="ARBA00022927"/>
    </source>
</evidence>
<evidence type="ECO:0000313" key="13">
    <source>
        <dbReference type="EMBL" id="KYD20319.1"/>
    </source>
</evidence>
<dbReference type="OrthoDB" id="2968361at2"/>
<evidence type="ECO:0000256" key="1">
    <source>
        <dbReference type="ARBA" id="ARBA00004413"/>
    </source>
</evidence>
<dbReference type="Pfam" id="PF02050">
    <property type="entry name" value="FliJ"/>
    <property type="match status" value="1"/>
</dbReference>
<keyword evidence="6" id="KW-0145">Chemotaxis</keyword>
<dbReference type="Gene3D" id="1.10.287.1700">
    <property type="match status" value="1"/>
</dbReference>
<dbReference type="InterPro" id="IPR053716">
    <property type="entry name" value="Flag_assembly_chemotaxis_eff"/>
</dbReference>
<keyword evidence="14" id="KW-0966">Cell projection</keyword>
<evidence type="ECO:0000256" key="11">
    <source>
        <dbReference type="SAM" id="Coils"/>
    </source>
</evidence>
<reference evidence="12 17" key="2">
    <citation type="submission" date="2016-03" db="EMBL/GenBank/DDBJ databases">
        <title>Spore heat resistance.</title>
        <authorList>
            <person name="Boekhorst J."/>
            <person name="Berendsen E.M."/>
            <person name="Wells-Bennik M.H."/>
            <person name="Kuipers O.P."/>
        </authorList>
    </citation>
    <scope>NUCLEOTIDE SEQUENCE [LARGE SCALE GENOMIC DNA]</scope>
    <source>
        <strain evidence="12 17">GS8</strain>
    </source>
</reference>
<keyword evidence="10" id="KW-1006">Bacterial flagellum protein export</keyword>